<dbReference type="Gene3D" id="2.30.110.10">
    <property type="entry name" value="Electron Transport, Fmn-binding Protein, Chain A"/>
    <property type="match status" value="1"/>
</dbReference>
<dbReference type="SUPFAM" id="SSF50475">
    <property type="entry name" value="FMN-binding split barrel"/>
    <property type="match status" value="1"/>
</dbReference>
<proteinExistence type="predicted"/>
<keyword evidence="1" id="KW-0560">Oxidoreductase</keyword>
<dbReference type="InterPro" id="IPR012349">
    <property type="entry name" value="Split_barrel_FMN-bd"/>
</dbReference>
<dbReference type="InterPro" id="IPR050268">
    <property type="entry name" value="NADH-dep_flavin_reductase"/>
</dbReference>
<feature type="domain" description="Flavin reductase like" evidence="2">
    <location>
        <begin position="23"/>
        <end position="193"/>
    </location>
</feature>
<protein>
    <recommendedName>
        <fullName evidence="2">Flavin reductase like domain-containing protein</fullName>
    </recommendedName>
</protein>
<evidence type="ECO:0000259" key="2">
    <source>
        <dbReference type="SMART" id="SM00903"/>
    </source>
</evidence>
<organism evidence="3 4">
    <name type="scientific">Cyberlindnera jadinii (strain ATCC 18201 / CBS 1600 / BCRC 20928 / JCM 3617 / NBRC 0987 / NRRL Y-1542)</name>
    <name type="common">Torula yeast</name>
    <name type="synonym">Candida utilis</name>
    <dbReference type="NCBI Taxonomy" id="983966"/>
    <lineage>
        <taxon>Eukaryota</taxon>
        <taxon>Fungi</taxon>
        <taxon>Dikarya</taxon>
        <taxon>Ascomycota</taxon>
        <taxon>Saccharomycotina</taxon>
        <taxon>Saccharomycetes</taxon>
        <taxon>Phaffomycetales</taxon>
        <taxon>Phaffomycetaceae</taxon>
        <taxon>Cyberlindnera</taxon>
    </lineage>
</organism>
<evidence type="ECO:0000313" key="3">
    <source>
        <dbReference type="EMBL" id="CEP21928.1"/>
    </source>
</evidence>
<dbReference type="Proteomes" id="UP000038830">
    <property type="component" value="Unassembled WGS sequence"/>
</dbReference>
<dbReference type="AlphaFoldDB" id="A0A0H5C289"/>
<dbReference type="SMART" id="SM00903">
    <property type="entry name" value="Flavin_Reduct"/>
    <property type="match status" value="1"/>
</dbReference>
<gene>
    <name evidence="3" type="ORF">BN1211_2150</name>
</gene>
<dbReference type="EMBL" id="CDQK01000002">
    <property type="protein sequence ID" value="CEP21928.1"/>
    <property type="molecule type" value="Genomic_DNA"/>
</dbReference>
<dbReference type="PANTHER" id="PTHR30466">
    <property type="entry name" value="FLAVIN REDUCTASE"/>
    <property type="match status" value="1"/>
</dbReference>
<dbReference type="GO" id="GO:0010181">
    <property type="term" value="F:FMN binding"/>
    <property type="evidence" value="ECO:0007669"/>
    <property type="project" value="InterPro"/>
</dbReference>
<accession>A0A0H5C289</accession>
<evidence type="ECO:0000256" key="1">
    <source>
        <dbReference type="ARBA" id="ARBA00023002"/>
    </source>
</evidence>
<dbReference type="PANTHER" id="PTHR30466:SF1">
    <property type="entry name" value="FMN REDUCTASE (NADH) RUTF"/>
    <property type="match status" value="1"/>
</dbReference>
<name>A0A0H5C289_CYBJN</name>
<sequence length="205" mass="23236">MMLNKLLRRSVSTDTHAQFREAMSSIASHVMILTAASSQTSSPVYKGVTLSSVTSLSINPDPMVQFNLMKPSLTSTYLHAYEKFALHILTPTQYSCDLARLFARNRHYDDSLGEYVPFEPFKHLSTEEYEIYDKATGCSLPILTKVERIMICSKVKSLQVQDHEVWIAKVDEVLNKTDEKTGGLLNFNREFHTVGEDLHKSTKVD</sequence>
<reference evidence="4" key="1">
    <citation type="journal article" date="2015" name="J. Biotechnol.">
        <title>The structure of the Cyberlindnera jadinii genome and its relation to Candida utilis analyzed by the occurrence of single nucleotide polymorphisms.</title>
        <authorList>
            <person name="Rupp O."/>
            <person name="Brinkrolf K."/>
            <person name="Buerth C."/>
            <person name="Kunigo M."/>
            <person name="Schneider J."/>
            <person name="Jaenicke S."/>
            <person name="Goesmann A."/>
            <person name="Puehler A."/>
            <person name="Jaeger K.-E."/>
            <person name="Ernst J.F."/>
        </authorList>
    </citation>
    <scope>NUCLEOTIDE SEQUENCE [LARGE SCALE GENOMIC DNA]</scope>
    <source>
        <strain evidence="4">ATCC 18201 / CBS 1600 / BCRC 20928 / JCM 3617 / NBRC 0987 / NRRL Y-1542</strain>
    </source>
</reference>
<dbReference type="Pfam" id="PF01613">
    <property type="entry name" value="Flavin_Reduct"/>
    <property type="match status" value="1"/>
</dbReference>
<dbReference type="InterPro" id="IPR002563">
    <property type="entry name" value="Flavin_Rdtase-like_dom"/>
</dbReference>
<dbReference type="GO" id="GO:0042602">
    <property type="term" value="F:riboflavin reductase (NADPH) activity"/>
    <property type="evidence" value="ECO:0007669"/>
    <property type="project" value="TreeGrafter"/>
</dbReference>
<evidence type="ECO:0000313" key="4">
    <source>
        <dbReference type="Proteomes" id="UP000038830"/>
    </source>
</evidence>